<evidence type="ECO:0000313" key="16">
    <source>
        <dbReference type="EMBL" id="RGZ86641.1"/>
    </source>
</evidence>
<dbReference type="EMBL" id="QRNJ01000001">
    <property type="protein sequence ID" value="RHK42395.1"/>
    <property type="molecule type" value="Genomic_DNA"/>
</dbReference>
<evidence type="ECO:0000256" key="9">
    <source>
        <dbReference type="ARBA" id="ARBA00022989"/>
    </source>
</evidence>
<keyword evidence="11 13" id="KW-0472">Membrane</keyword>
<evidence type="ECO:0000313" key="17">
    <source>
        <dbReference type="EMBL" id="RHC67366.1"/>
    </source>
</evidence>
<keyword evidence="6" id="KW-0050">Antiport</keyword>
<reference evidence="19 20" key="1">
    <citation type="submission" date="2015-09" db="EMBL/GenBank/DDBJ databases">
        <authorList>
            <consortium name="Pathogen Informatics"/>
        </authorList>
    </citation>
    <scope>NUCLEOTIDE SEQUENCE [LARGE SCALE GENOMIC DNA]</scope>
    <source>
        <strain evidence="15 20">2789STDY5834835</strain>
        <strain evidence="14 19">2789STDY5834966</strain>
    </source>
</reference>
<feature type="transmembrane region" description="Helical" evidence="13">
    <location>
        <begin position="265"/>
        <end position="283"/>
    </location>
</feature>
<dbReference type="GO" id="GO:0005886">
    <property type="term" value="C:plasma membrane"/>
    <property type="evidence" value="ECO:0007669"/>
    <property type="project" value="UniProtKB-SubCell"/>
</dbReference>
<keyword evidence="7" id="KW-1003">Cell membrane</keyword>
<name>A0A173T970_9FIRM</name>
<evidence type="ECO:0000256" key="5">
    <source>
        <dbReference type="ARBA" id="ARBA00022448"/>
    </source>
</evidence>
<keyword evidence="10" id="KW-0406">Ion transport</keyword>
<feature type="transmembrane region" description="Helical" evidence="13">
    <location>
        <begin position="176"/>
        <end position="196"/>
    </location>
</feature>
<dbReference type="GO" id="GO:0015297">
    <property type="term" value="F:antiporter activity"/>
    <property type="evidence" value="ECO:0007669"/>
    <property type="project" value="UniProtKB-KW"/>
</dbReference>
<dbReference type="AlphaFoldDB" id="A0A173T970"/>
<dbReference type="InterPro" id="IPR048279">
    <property type="entry name" value="MdtK-like"/>
</dbReference>
<evidence type="ECO:0000313" key="20">
    <source>
        <dbReference type="Proteomes" id="UP000095679"/>
    </source>
</evidence>
<dbReference type="InterPro" id="IPR002528">
    <property type="entry name" value="MATE_fam"/>
</dbReference>
<dbReference type="PIRSF" id="PIRSF006603">
    <property type="entry name" value="DinF"/>
    <property type="match status" value="1"/>
</dbReference>
<keyword evidence="9 13" id="KW-1133">Transmembrane helix</keyword>
<organism evidence="14 19">
    <name type="scientific">Anaerobutyricum hallii</name>
    <dbReference type="NCBI Taxonomy" id="39488"/>
    <lineage>
        <taxon>Bacteria</taxon>
        <taxon>Bacillati</taxon>
        <taxon>Bacillota</taxon>
        <taxon>Clostridia</taxon>
        <taxon>Lachnospirales</taxon>
        <taxon>Lachnospiraceae</taxon>
        <taxon>Anaerobutyricum</taxon>
    </lineage>
</organism>
<feature type="transmembrane region" description="Helical" evidence="13">
    <location>
        <begin position="53"/>
        <end position="84"/>
    </location>
</feature>
<feature type="transmembrane region" description="Helical" evidence="13">
    <location>
        <begin position="144"/>
        <end position="164"/>
    </location>
</feature>
<dbReference type="InterPro" id="IPR050222">
    <property type="entry name" value="MATE_MdtK"/>
</dbReference>
<evidence type="ECO:0000256" key="7">
    <source>
        <dbReference type="ARBA" id="ARBA00022475"/>
    </source>
</evidence>
<dbReference type="Proteomes" id="UP000283497">
    <property type="component" value="Unassembled WGS sequence"/>
</dbReference>
<proteinExistence type="inferred from homology"/>
<evidence type="ECO:0000256" key="10">
    <source>
        <dbReference type="ARBA" id="ARBA00023065"/>
    </source>
</evidence>
<evidence type="ECO:0000256" key="11">
    <source>
        <dbReference type="ARBA" id="ARBA00023136"/>
    </source>
</evidence>
<dbReference type="EMBL" id="QSEP01000002">
    <property type="protein sequence ID" value="RGZ86641.1"/>
    <property type="molecule type" value="Genomic_DNA"/>
</dbReference>
<dbReference type="PANTHER" id="PTHR43298:SF2">
    <property type="entry name" value="FMN_FAD EXPORTER YEEO-RELATED"/>
    <property type="match status" value="1"/>
</dbReference>
<dbReference type="OrthoDB" id="62420at2"/>
<feature type="transmembrane region" description="Helical" evidence="13">
    <location>
        <begin position="202"/>
        <end position="221"/>
    </location>
</feature>
<dbReference type="EMBL" id="QSID01000002">
    <property type="protein sequence ID" value="RHC67366.1"/>
    <property type="molecule type" value="Genomic_DNA"/>
</dbReference>
<dbReference type="EMBL" id="CYZL01000010">
    <property type="protein sequence ID" value="CUO24516.1"/>
    <property type="molecule type" value="Genomic_DNA"/>
</dbReference>
<dbReference type="GeneID" id="75047315"/>
<evidence type="ECO:0000313" key="21">
    <source>
        <dbReference type="Proteomes" id="UP000283497"/>
    </source>
</evidence>
<dbReference type="Proteomes" id="UP000286561">
    <property type="component" value="Unassembled WGS sequence"/>
</dbReference>
<dbReference type="GO" id="GO:0006811">
    <property type="term" value="P:monoatomic ion transport"/>
    <property type="evidence" value="ECO:0007669"/>
    <property type="project" value="UniProtKB-KW"/>
</dbReference>
<feature type="transmembrane region" description="Helical" evidence="13">
    <location>
        <begin position="361"/>
        <end position="383"/>
    </location>
</feature>
<dbReference type="Proteomes" id="UP000284621">
    <property type="component" value="Unassembled WGS sequence"/>
</dbReference>
<dbReference type="EMBL" id="CYYC01000016">
    <property type="protein sequence ID" value="CUM99372.1"/>
    <property type="molecule type" value="Genomic_DNA"/>
</dbReference>
<sequence>MSLFKRKPWTGKTELLFSDKALTALILPLFLEQLLSVFVGLSDSIMVAQVGEAAVSAVSLVDSIAILLINIFNALATGGAVVSGQYLGAKDKKKAAYAGRQMMQFMVWMSIAIMLLIYLGKYFILHTVFGSIEADVMANCNTYLLISAASIPFLGVYCGGAALFRAMGNSKTSMYVSCIMNVINVSGNAILVFGFHRGVEGVAIPTLLSRVVAAFLMVWLLHDEKHILTLKGMNLFKFDGKMIRKILHIGVPNGIENSMFQLGKILLLSLISTFGTASIAANAVSNSLAYFEILPGMALGLATVTVISRCVGAGDYPQAEYFAKRLLKFTYTCMWITCIVMMLLLPFMLKIYNLSPETSGYATQIMILHSIMAMIFWPAAFALPNVFRAANDVRFTMVVGVTSMWLFRIACAFIFGKYMGFGVFGAWIAMVLDWVVRAIFYVIHYRCGKWKEKSL</sequence>
<comment type="function">
    <text evidence="1">Multidrug efflux pump.</text>
</comment>
<evidence type="ECO:0000256" key="13">
    <source>
        <dbReference type="SAM" id="Phobius"/>
    </source>
</evidence>
<protein>
    <recommendedName>
        <fullName evidence="4">Probable multidrug resistance protein NorM</fullName>
    </recommendedName>
    <alternativeName>
        <fullName evidence="12">Multidrug-efflux transporter</fullName>
    </alternativeName>
</protein>
<evidence type="ECO:0000256" key="8">
    <source>
        <dbReference type="ARBA" id="ARBA00022692"/>
    </source>
</evidence>
<evidence type="ECO:0000313" key="22">
    <source>
        <dbReference type="Proteomes" id="UP000284621"/>
    </source>
</evidence>
<reference evidence="21 22" key="2">
    <citation type="submission" date="2018-08" db="EMBL/GenBank/DDBJ databases">
        <title>A genome reference for cultivated species of the human gut microbiota.</title>
        <authorList>
            <person name="Zou Y."/>
            <person name="Xue W."/>
            <person name="Luo G."/>
        </authorList>
    </citation>
    <scope>NUCLEOTIDE SEQUENCE [LARGE SCALE GENOMIC DNA]</scope>
    <source>
        <strain evidence="18 21">AF45-14BH</strain>
        <strain evidence="17 22">AM34-3LB</strain>
        <strain evidence="16 23">AM48-23BH</strain>
    </source>
</reference>
<evidence type="ECO:0000313" key="18">
    <source>
        <dbReference type="EMBL" id="RHK42395.1"/>
    </source>
</evidence>
<feature type="transmembrane region" description="Helical" evidence="13">
    <location>
        <begin position="289"/>
        <end position="308"/>
    </location>
</feature>
<accession>A0A173T970</accession>
<evidence type="ECO:0000256" key="6">
    <source>
        <dbReference type="ARBA" id="ARBA00022449"/>
    </source>
</evidence>
<keyword evidence="8 13" id="KW-0812">Transmembrane</keyword>
<keyword evidence="5" id="KW-0813">Transport</keyword>
<dbReference type="NCBIfam" id="TIGR00797">
    <property type="entry name" value="matE"/>
    <property type="match status" value="1"/>
</dbReference>
<dbReference type="RefSeq" id="WP_005351702.1">
    <property type="nucleotide sequence ID" value="NZ_BLYK01000096.1"/>
</dbReference>
<comment type="subcellular location">
    <subcellularLocation>
        <location evidence="2">Cell membrane</location>
        <topology evidence="2">Multi-pass membrane protein</topology>
    </subcellularLocation>
</comment>
<dbReference type="CDD" id="cd13137">
    <property type="entry name" value="MATE_NorM_like"/>
    <property type="match status" value="1"/>
</dbReference>
<keyword evidence="22" id="KW-1185">Reference proteome</keyword>
<evidence type="ECO:0000313" key="19">
    <source>
        <dbReference type="Proteomes" id="UP000095390"/>
    </source>
</evidence>
<feature type="transmembrane region" description="Helical" evidence="13">
    <location>
        <begin position="421"/>
        <end position="443"/>
    </location>
</feature>
<dbReference type="PANTHER" id="PTHR43298">
    <property type="entry name" value="MULTIDRUG RESISTANCE PROTEIN NORM-RELATED"/>
    <property type="match status" value="1"/>
</dbReference>
<gene>
    <name evidence="14" type="primary">mepA_6</name>
    <name evidence="15" type="synonym">mepA_8</name>
    <name evidence="18" type="ORF">DW068_00640</name>
    <name evidence="17" type="ORF">DW833_01595</name>
    <name evidence="16" type="ORF">DW972_01290</name>
    <name evidence="15" type="ORF">ERS852450_01449</name>
    <name evidence="14" type="ORF">ERS852578_01533</name>
</gene>
<evidence type="ECO:0000313" key="23">
    <source>
        <dbReference type="Proteomes" id="UP000286561"/>
    </source>
</evidence>
<evidence type="ECO:0000313" key="14">
    <source>
        <dbReference type="EMBL" id="CUM99372.1"/>
    </source>
</evidence>
<evidence type="ECO:0000256" key="3">
    <source>
        <dbReference type="ARBA" id="ARBA00010199"/>
    </source>
</evidence>
<feature type="transmembrane region" description="Helical" evidence="13">
    <location>
        <begin position="329"/>
        <end position="349"/>
    </location>
</feature>
<comment type="similarity">
    <text evidence="3">Belongs to the multi antimicrobial extrusion (MATE) (TC 2.A.66.1) family.</text>
</comment>
<evidence type="ECO:0000256" key="4">
    <source>
        <dbReference type="ARBA" id="ARBA00020268"/>
    </source>
</evidence>
<dbReference type="Proteomes" id="UP000095390">
    <property type="component" value="Unassembled WGS sequence"/>
</dbReference>
<feature type="transmembrane region" description="Helical" evidence="13">
    <location>
        <begin position="105"/>
        <end position="124"/>
    </location>
</feature>
<feature type="transmembrane region" description="Helical" evidence="13">
    <location>
        <begin position="395"/>
        <end position="415"/>
    </location>
</feature>
<evidence type="ECO:0000256" key="1">
    <source>
        <dbReference type="ARBA" id="ARBA00003408"/>
    </source>
</evidence>
<feature type="transmembrane region" description="Helical" evidence="13">
    <location>
        <begin position="21"/>
        <end position="41"/>
    </location>
</feature>
<dbReference type="Pfam" id="PF01554">
    <property type="entry name" value="MatE"/>
    <property type="match status" value="2"/>
</dbReference>
<evidence type="ECO:0000256" key="2">
    <source>
        <dbReference type="ARBA" id="ARBA00004651"/>
    </source>
</evidence>
<dbReference type="Proteomes" id="UP000095679">
    <property type="component" value="Unassembled WGS sequence"/>
</dbReference>
<dbReference type="GO" id="GO:0042910">
    <property type="term" value="F:xenobiotic transmembrane transporter activity"/>
    <property type="evidence" value="ECO:0007669"/>
    <property type="project" value="InterPro"/>
</dbReference>
<evidence type="ECO:0000313" key="15">
    <source>
        <dbReference type="EMBL" id="CUO24516.1"/>
    </source>
</evidence>
<evidence type="ECO:0000256" key="12">
    <source>
        <dbReference type="ARBA" id="ARBA00031636"/>
    </source>
</evidence>